<comment type="caution">
    <text evidence="2">The sequence shown here is derived from an EMBL/GenBank/DDBJ whole genome shotgun (WGS) entry which is preliminary data.</text>
</comment>
<evidence type="ECO:0000313" key="2">
    <source>
        <dbReference type="EMBL" id="KAK9033920.1"/>
    </source>
</evidence>
<proteinExistence type="predicted"/>
<dbReference type="Proteomes" id="UP001396334">
    <property type="component" value="Unassembled WGS sequence"/>
</dbReference>
<protein>
    <submittedName>
        <fullName evidence="2">Uncharacterized protein</fullName>
    </submittedName>
</protein>
<reference evidence="2 3" key="1">
    <citation type="journal article" date="2024" name="G3 (Bethesda)">
        <title>Genome assembly of Hibiscus sabdariffa L. provides insights into metabolisms of medicinal natural products.</title>
        <authorList>
            <person name="Kim T."/>
        </authorList>
    </citation>
    <scope>NUCLEOTIDE SEQUENCE [LARGE SCALE GENOMIC DNA]</scope>
    <source>
        <strain evidence="2">TK-2024</strain>
        <tissue evidence="2">Old leaves</tissue>
    </source>
</reference>
<gene>
    <name evidence="2" type="ORF">V6N11_050100</name>
</gene>
<dbReference type="EMBL" id="JBBPBN010000007">
    <property type="protein sequence ID" value="KAK9033920.1"/>
    <property type="molecule type" value="Genomic_DNA"/>
</dbReference>
<evidence type="ECO:0000313" key="3">
    <source>
        <dbReference type="Proteomes" id="UP001396334"/>
    </source>
</evidence>
<feature type="region of interest" description="Disordered" evidence="1">
    <location>
        <begin position="126"/>
        <end position="150"/>
    </location>
</feature>
<evidence type="ECO:0000256" key="1">
    <source>
        <dbReference type="SAM" id="MobiDB-lite"/>
    </source>
</evidence>
<sequence>MVDTGLVEVVSKSLGVRGFDLAEFPPLGEGQAGATVAGVMLLIRVVDDSVAKVDGDHERNCDAKVDDNRTNNGDVKVDEGFSCDDDGSMGVDNHVFCMDGQVVSPQKIRAAARGIADLMNKLKEKVKEVKEPKGPKKKNQGNGGQRVKVNKGVNDQGRKLESFEDISGELVQFFSSSSGTVDSNVKPVSDALLRDILGIELSVEMRESLVAPVTLNEIKDVVFAMNALGYPNNNPLLVLQIVDHVVFTSTKGEKQTTVRRPSETCCWVHSIQIPKGCRR</sequence>
<keyword evidence="3" id="KW-1185">Reference proteome</keyword>
<organism evidence="2 3">
    <name type="scientific">Hibiscus sabdariffa</name>
    <name type="common">roselle</name>
    <dbReference type="NCBI Taxonomy" id="183260"/>
    <lineage>
        <taxon>Eukaryota</taxon>
        <taxon>Viridiplantae</taxon>
        <taxon>Streptophyta</taxon>
        <taxon>Embryophyta</taxon>
        <taxon>Tracheophyta</taxon>
        <taxon>Spermatophyta</taxon>
        <taxon>Magnoliopsida</taxon>
        <taxon>eudicotyledons</taxon>
        <taxon>Gunneridae</taxon>
        <taxon>Pentapetalae</taxon>
        <taxon>rosids</taxon>
        <taxon>malvids</taxon>
        <taxon>Malvales</taxon>
        <taxon>Malvaceae</taxon>
        <taxon>Malvoideae</taxon>
        <taxon>Hibiscus</taxon>
    </lineage>
</organism>
<accession>A0ABR2T9H2</accession>
<name>A0ABR2T9H2_9ROSI</name>